<dbReference type="SMART" id="SM01349">
    <property type="entry name" value="TOG"/>
    <property type="match status" value="2"/>
</dbReference>
<feature type="region of interest" description="Disordered" evidence="4">
    <location>
        <begin position="606"/>
        <end position="696"/>
    </location>
</feature>
<evidence type="ECO:0000256" key="1">
    <source>
        <dbReference type="ARBA" id="ARBA00004245"/>
    </source>
</evidence>
<dbReference type="AlphaFoldDB" id="A0AAD9NG81"/>
<evidence type="ECO:0000256" key="3">
    <source>
        <dbReference type="ARBA" id="ARBA00023212"/>
    </source>
</evidence>
<dbReference type="SUPFAM" id="SSF48371">
    <property type="entry name" value="ARM repeat"/>
    <property type="match status" value="1"/>
</dbReference>
<comment type="caution">
    <text evidence="6">The sequence shown here is derived from an EMBL/GenBank/DDBJ whole genome shotgun (WGS) entry which is preliminary data.</text>
</comment>
<dbReference type="Gene3D" id="1.25.10.10">
    <property type="entry name" value="Leucine-rich Repeat Variant"/>
    <property type="match status" value="2"/>
</dbReference>
<feature type="compositionally biased region" description="Polar residues" evidence="4">
    <location>
        <begin position="678"/>
        <end position="689"/>
    </location>
</feature>
<evidence type="ECO:0000256" key="2">
    <source>
        <dbReference type="ARBA" id="ARBA00022490"/>
    </source>
</evidence>
<dbReference type="GO" id="GO:0008017">
    <property type="term" value="F:microtubule binding"/>
    <property type="evidence" value="ECO:0007669"/>
    <property type="project" value="TreeGrafter"/>
</dbReference>
<dbReference type="GO" id="GO:0000226">
    <property type="term" value="P:microtubule cytoskeleton organization"/>
    <property type="evidence" value="ECO:0007669"/>
    <property type="project" value="TreeGrafter"/>
</dbReference>
<feature type="compositionally biased region" description="Polar residues" evidence="4">
    <location>
        <begin position="606"/>
        <end position="621"/>
    </location>
</feature>
<evidence type="ECO:0000259" key="5">
    <source>
        <dbReference type="SMART" id="SM01349"/>
    </source>
</evidence>
<dbReference type="PANTHER" id="PTHR21567:SF87">
    <property type="entry name" value="CRESCERIN-LIKE PROTEIN CHE-12"/>
    <property type="match status" value="1"/>
</dbReference>
<dbReference type="PANTHER" id="PTHR21567">
    <property type="entry name" value="CLASP"/>
    <property type="match status" value="1"/>
</dbReference>
<proteinExistence type="predicted"/>
<evidence type="ECO:0000313" key="7">
    <source>
        <dbReference type="Proteomes" id="UP001208570"/>
    </source>
</evidence>
<dbReference type="GO" id="GO:0005881">
    <property type="term" value="C:cytoplasmic microtubule"/>
    <property type="evidence" value="ECO:0007669"/>
    <property type="project" value="TreeGrafter"/>
</dbReference>
<dbReference type="Pfam" id="PF21041">
    <property type="entry name" value="XMAP215_CLASP_TOG"/>
    <property type="match status" value="1"/>
</dbReference>
<evidence type="ECO:0000313" key="6">
    <source>
        <dbReference type="EMBL" id="KAK2166029.1"/>
    </source>
</evidence>
<protein>
    <recommendedName>
        <fullName evidence="5">TOG domain-containing protein</fullName>
    </recommendedName>
</protein>
<keyword evidence="2" id="KW-0963">Cytoplasm</keyword>
<dbReference type="GO" id="GO:0005929">
    <property type="term" value="C:cilium"/>
    <property type="evidence" value="ECO:0007669"/>
    <property type="project" value="TreeGrafter"/>
</dbReference>
<feature type="domain" description="TOG" evidence="5">
    <location>
        <begin position="309"/>
        <end position="541"/>
    </location>
</feature>
<sequence>MAGPGAKVIYPRNTDASSTSLGYVDHFKIYSKENVNHNMEDDVIEELRSPNLARQLQALDDLRLVARRNGGTLPPHKQKTVFDALARCLSDSKQDVRLRSTQLIDELIPQYGDNLDNCMSTITPKLVPNLGDPTIAIRRATIQTLHVYMKYTQNMHQLLKAIVVYGLDHQYPQVRKEVIIALPMLFTPEFSQEDFFNVAHSLAKKLLDSNLGEDKVKEHILLSLEKIRNLVGDKVYNGYIQQLSTPLRKYYLKLTNNNDGQNDKNASLSIVGQRSGPDFNGRAHVAEQAAFEYAPSSANQQNYHQSAADLKFGVIPHQVMDKLNDQTNYKTRAQAVEELKGILREMNKRAIDALSPNVFDFINYLNNLLDDSNFKITTVTLEILGILVEKFNIAIRPHLKPMIGCLTKRMGDNKIVIRQAIMKVVMQLMQILSPKPVLQVLTENLYNRNSRTRQETLNIIIASLLTFPSYDFDLHILCGSIAHTLVDPKRQVRQAALECFAVIAQAMGAGKLQSLVQAVDRAELSNEGDGVMAAVQARLTRRQLPKLNSDGLVDYATPVPSSGTTRGGAPAPSGPDIEWILLGSGGSGSSARSYRSENLELESLASNSARSTPSNLMQDSPSHGPVGRRHPSAGKNRTKLPWEDEQDNILADVRGQVKPRTTWGGEDFGNDVRRSLKQKGSGSTSNSRDGSPDNGK</sequence>
<name>A0AAD9NG81_9ANNE</name>
<gene>
    <name evidence="6" type="ORF">LSH36_43g02000</name>
</gene>
<dbReference type="Proteomes" id="UP001208570">
    <property type="component" value="Unassembled WGS sequence"/>
</dbReference>
<feature type="region of interest" description="Disordered" evidence="4">
    <location>
        <begin position="551"/>
        <end position="577"/>
    </location>
</feature>
<dbReference type="InterPro" id="IPR034085">
    <property type="entry name" value="TOG"/>
</dbReference>
<accession>A0AAD9NG81</accession>
<keyword evidence="7" id="KW-1185">Reference proteome</keyword>
<dbReference type="EMBL" id="JAODUP010000043">
    <property type="protein sequence ID" value="KAK2166029.1"/>
    <property type="molecule type" value="Genomic_DNA"/>
</dbReference>
<dbReference type="InterPro" id="IPR048491">
    <property type="entry name" value="XMAP215_CLASP_TOG"/>
</dbReference>
<feature type="compositionally biased region" description="Basic residues" evidence="4">
    <location>
        <begin position="626"/>
        <end position="638"/>
    </location>
</feature>
<evidence type="ECO:0000256" key="4">
    <source>
        <dbReference type="SAM" id="MobiDB-lite"/>
    </source>
</evidence>
<organism evidence="6 7">
    <name type="scientific">Paralvinella palmiformis</name>
    <dbReference type="NCBI Taxonomy" id="53620"/>
    <lineage>
        <taxon>Eukaryota</taxon>
        <taxon>Metazoa</taxon>
        <taxon>Spiralia</taxon>
        <taxon>Lophotrochozoa</taxon>
        <taxon>Annelida</taxon>
        <taxon>Polychaeta</taxon>
        <taxon>Sedentaria</taxon>
        <taxon>Canalipalpata</taxon>
        <taxon>Terebellida</taxon>
        <taxon>Terebelliformia</taxon>
        <taxon>Alvinellidae</taxon>
        <taxon>Paralvinella</taxon>
    </lineage>
</organism>
<dbReference type="InterPro" id="IPR011989">
    <property type="entry name" value="ARM-like"/>
</dbReference>
<keyword evidence="3" id="KW-0206">Cytoskeleton</keyword>
<dbReference type="InterPro" id="IPR016024">
    <property type="entry name" value="ARM-type_fold"/>
</dbReference>
<reference evidence="6" key="1">
    <citation type="journal article" date="2023" name="Mol. Biol. Evol.">
        <title>Third-Generation Sequencing Reveals the Adaptive Role of the Epigenome in Three Deep-Sea Polychaetes.</title>
        <authorList>
            <person name="Perez M."/>
            <person name="Aroh O."/>
            <person name="Sun Y."/>
            <person name="Lan Y."/>
            <person name="Juniper S.K."/>
            <person name="Young C.R."/>
            <person name="Angers B."/>
            <person name="Qian P.Y."/>
        </authorList>
    </citation>
    <scope>NUCLEOTIDE SEQUENCE</scope>
    <source>
        <strain evidence="6">P08H-3</strain>
    </source>
</reference>
<feature type="domain" description="TOG" evidence="5">
    <location>
        <begin position="28"/>
        <end position="264"/>
    </location>
</feature>
<comment type="subcellular location">
    <subcellularLocation>
        <location evidence="1">Cytoplasm</location>
        <location evidence="1">Cytoskeleton</location>
    </subcellularLocation>
</comment>